<reference evidence="1" key="1">
    <citation type="submission" date="2017-02" db="EMBL/GenBank/DDBJ databases">
        <title>Delving into the versatile metabolic prowess of the omnipresent phylum Bacteroidetes.</title>
        <authorList>
            <person name="Nobu M.K."/>
            <person name="Mei R."/>
            <person name="Narihiro T."/>
            <person name="Kuroda K."/>
            <person name="Liu W.-T."/>
        </authorList>
    </citation>
    <scope>NUCLEOTIDE SEQUENCE</scope>
    <source>
        <strain evidence="1">ADurb.Bin160</strain>
    </source>
</reference>
<organism evidence="1">
    <name type="scientific">candidate division CPR1 bacterium ADurb.Bin160</name>
    <dbReference type="NCBI Taxonomy" id="1852826"/>
    <lineage>
        <taxon>Bacteria</taxon>
        <taxon>candidate division CPR1</taxon>
    </lineage>
</organism>
<dbReference type="EMBL" id="MWDB01000032">
    <property type="protein sequence ID" value="OQB40788.1"/>
    <property type="molecule type" value="Genomic_DNA"/>
</dbReference>
<evidence type="ECO:0000313" key="1">
    <source>
        <dbReference type="EMBL" id="OQB40788.1"/>
    </source>
</evidence>
<sequence length="98" mass="11983">MNKFFRKIIFKFRIHRRNIVINSFLKKKKKIRISEISKRKDYSDPFYMTLLDDLLDGIGKKYLRKYIYPKILEEEKNTIKNQKTILSDLLKNIKNTKI</sequence>
<accession>A0A1V5ZL44</accession>
<dbReference type="AlphaFoldDB" id="A0A1V5ZL44"/>
<name>A0A1V5ZL44_9BACT</name>
<proteinExistence type="predicted"/>
<dbReference type="Proteomes" id="UP000485621">
    <property type="component" value="Unassembled WGS sequence"/>
</dbReference>
<protein>
    <submittedName>
        <fullName evidence="1">Uncharacterized protein</fullName>
    </submittedName>
</protein>
<gene>
    <name evidence="1" type="ORF">BWY04_01207</name>
</gene>
<comment type="caution">
    <text evidence="1">The sequence shown here is derived from an EMBL/GenBank/DDBJ whole genome shotgun (WGS) entry which is preliminary data.</text>
</comment>